<dbReference type="EMBL" id="CP090173">
    <property type="protein sequence ID" value="UJO23442.1"/>
    <property type="molecule type" value="Genomic_DNA"/>
</dbReference>
<sequence>MIVMDTKIAPNVFHPTQQYTSSTPAKSTIITETNMTSTTEIICYIPWLYAVMVTAPKIKNIADSLGDKNKDAMFLSFLYITFASFHCSRIANSTSPAALSAAARDSSPTTIP</sequence>
<evidence type="ECO:0000313" key="2">
    <source>
        <dbReference type="Proteomes" id="UP000756132"/>
    </source>
</evidence>
<dbReference type="Proteomes" id="UP000756132">
    <property type="component" value="Chromosome 11"/>
</dbReference>
<dbReference type="GeneID" id="71992573"/>
<organism evidence="1 2">
    <name type="scientific">Passalora fulva</name>
    <name type="common">Tomato leaf mold</name>
    <name type="synonym">Cladosporium fulvum</name>
    <dbReference type="NCBI Taxonomy" id="5499"/>
    <lineage>
        <taxon>Eukaryota</taxon>
        <taxon>Fungi</taxon>
        <taxon>Dikarya</taxon>
        <taxon>Ascomycota</taxon>
        <taxon>Pezizomycotina</taxon>
        <taxon>Dothideomycetes</taxon>
        <taxon>Dothideomycetidae</taxon>
        <taxon>Mycosphaerellales</taxon>
        <taxon>Mycosphaerellaceae</taxon>
        <taxon>Fulvia</taxon>
    </lineage>
</organism>
<reference evidence="1" key="1">
    <citation type="submission" date="2021-12" db="EMBL/GenBank/DDBJ databases">
        <authorList>
            <person name="Zaccaron A."/>
            <person name="Stergiopoulos I."/>
        </authorList>
    </citation>
    <scope>NUCLEOTIDE SEQUENCE</scope>
    <source>
        <strain evidence="1">Race5_Kim</strain>
    </source>
</reference>
<reference evidence="1" key="2">
    <citation type="journal article" date="2022" name="Microb. Genom.">
        <title>A chromosome-scale genome assembly of the tomato pathogen Cladosporium fulvum reveals a compartmentalized genome architecture and the presence of a dispensable chromosome.</title>
        <authorList>
            <person name="Zaccaron A.Z."/>
            <person name="Chen L.H."/>
            <person name="Samaras A."/>
            <person name="Stergiopoulos I."/>
        </authorList>
    </citation>
    <scope>NUCLEOTIDE SEQUENCE</scope>
    <source>
        <strain evidence="1">Race5_Kim</strain>
    </source>
</reference>
<name>A0A9Q8UV38_PASFU</name>
<accession>A0A9Q8UV38</accession>
<dbReference type="RefSeq" id="XP_047767808.1">
    <property type="nucleotide sequence ID" value="XM_047911843.1"/>
</dbReference>
<dbReference type="AlphaFoldDB" id="A0A9Q8UV38"/>
<proteinExistence type="predicted"/>
<dbReference type="KEGG" id="ffu:CLAFUR5_12695"/>
<keyword evidence="2" id="KW-1185">Reference proteome</keyword>
<evidence type="ECO:0000313" key="1">
    <source>
        <dbReference type="EMBL" id="UJO23442.1"/>
    </source>
</evidence>
<protein>
    <submittedName>
        <fullName evidence="1">Uncharacterized protein</fullName>
    </submittedName>
</protein>
<gene>
    <name evidence="1" type="ORF">CLAFUR5_12695</name>
</gene>